<dbReference type="Proteomes" id="UP001064048">
    <property type="component" value="Chromosome 29"/>
</dbReference>
<accession>A0ACC0KAQ4</accession>
<evidence type="ECO:0000313" key="1">
    <source>
        <dbReference type="EMBL" id="KAI8433548.1"/>
    </source>
</evidence>
<gene>
    <name evidence="1" type="ORF">MSG28_015574</name>
</gene>
<keyword evidence="2" id="KW-1185">Reference proteome</keyword>
<dbReference type="EMBL" id="CM046129">
    <property type="protein sequence ID" value="KAI8433548.1"/>
    <property type="molecule type" value="Genomic_DNA"/>
</dbReference>
<organism evidence="1 2">
    <name type="scientific">Choristoneura fumiferana</name>
    <name type="common">Spruce budworm moth</name>
    <name type="synonym">Archips fumiferana</name>
    <dbReference type="NCBI Taxonomy" id="7141"/>
    <lineage>
        <taxon>Eukaryota</taxon>
        <taxon>Metazoa</taxon>
        <taxon>Ecdysozoa</taxon>
        <taxon>Arthropoda</taxon>
        <taxon>Hexapoda</taxon>
        <taxon>Insecta</taxon>
        <taxon>Pterygota</taxon>
        <taxon>Neoptera</taxon>
        <taxon>Endopterygota</taxon>
        <taxon>Lepidoptera</taxon>
        <taxon>Glossata</taxon>
        <taxon>Ditrysia</taxon>
        <taxon>Tortricoidea</taxon>
        <taxon>Tortricidae</taxon>
        <taxon>Tortricinae</taxon>
        <taxon>Choristoneura</taxon>
    </lineage>
</organism>
<sequence length="278" mass="30348">VRMPRSAAPCVCRATTRARPGPRGRGEREPPAAAPAADDSSDDELAPDSRPRLAVLSHSGRNKAVNDVTRTLAHIDNVLVTRKLKLNQALGSQSALASRNRGVDVTKQKLENKENRSKWCIYGEGRTLNPECSEGVCNGISAALAGQLTAAAAQQGDRFITRLRDNASAQARGAPRAPRRRDIDIINDNDDRSPRCCSRCAPPPNRTETSTGGTSPPFKKRPNRRTAHSHASLTRPLTNLRRTKLRSATPRAARPVASRVLRRAARFYSPPFDSVTWL</sequence>
<reference evidence="1 2" key="1">
    <citation type="journal article" date="2022" name="Genome Biol. Evol.">
        <title>The Spruce Budworm Genome: Reconstructing the Evolutionary History of Antifreeze Proteins.</title>
        <authorList>
            <person name="Beliveau C."/>
            <person name="Gagne P."/>
            <person name="Picq S."/>
            <person name="Vernygora O."/>
            <person name="Keeling C.I."/>
            <person name="Pinkney K."/>
            <person name="Doucet D."/>
            <person name="Wen F."/>
            <person name="Johnston J.S."/>
            <person name="Maaroufi H."/>
            <person name="Boyle B."/>
            <person name="Laroche J."/>
            <person name="Dewar K."/>
            <person name="Juretic N."/>
            <person name="Blackburn G."/>
            <person name="Nisole A."/>
            <person name="Brunet B."/>
            <person name="Brandao M."/>
            <person name="Lumley L."/>
            <person name="Duan J."/>
            <person name="Quan G."/>
            <person name="Lucarotti C.J."/>
            <person name="Roe A.D."/>
            <person name="Sperling F.A.H."/>
            <person name="Levesque R.C."/>
            <person name="Cusson M."/>
        </authorList>
    </citation>
    <scope>NUCLEOTIDE SEQUENCE [LARGE SCALE GENOMIC DNA]</scope>
    <source>
        <strain evidence="1">Glfc:IPQL:Cfum</strain>
    </source>
</reference>
<comment type="caution">
    <text evidence="1">The sequence shown here is derived from an EMBL/GenBank/DDBJ whole genome shotgun (WGS) entry which is preliminary data.</text>
</comment>
<protein>
    <submittedName>
        <fullName evidence="1">Uncharacterized protein</fullName>
    </submittedName>
</protein>
<evidence type="ECO:0000313" key="2">
    <source>
        <dbReference type="Proteomes" id="UP001064048"/>
    </source>
</evidence>
<name>A0ACC0KAQ4_CHOFU</name>
<proteinExistence type="predicted"/>
<feature type="non-terminal residue" evidence="1">
    <location>
        <position position="1"/>
    </location>
</feature>